<comment type="caution">
    <text evidence="6">The sequence shown here is derived from an EMBL/GenBank/DDBJ whole genome shotgun (WGS) entry which is preliminary data.</text>
</comment>
<evidence type="ECO:0000256" key="5">
    <source>
        <dbReference type="SAM" id="MobiDB-lite"/>
    </source>
</evidence>
<dbReference type="Pfam" id="PF04079">
    <property type="entry name" value="SMC_ScpB"/>
    <property type="match status" value="1"/>
</dbReference>
<protein>
    <submittedName>
        <fullName evidence="6">SMC-Scp complex subunit ScpB</fullName>
    </submittedName>
</protein>
<evidence type="ECO:0000256" key="2">
    <source>
        <dbReference type="ARBA" id="ARBA00022618"/>
    </source>
</evidence>
<keyword evidence="1" id="KW-0963">Cytoplasm</keyword>
<evidence type="ECO:0000313" key="6">
    <source>
        <dbReference type="EMBL" id="MDA3732492.1"/>
    </source>
</evidence>
<dbReference type="RefSeq" id="WP_082238808.1">
    <property type="nucleotide sequence ID" value="NZ_JAQIFT010000048.1"/>
</dbReference>
<dbReference type="GO" id="GO:0051301">
    <property type="term" value="P:cell division"/>
    <property type="evidence" value="ECO:0007669"/>
    <property type="project" value="UniProtKB-KW"/>
</dbReference>
<proteinExistence type="predicted"/>
<dbReference type="EMBL" id="JAQIFT010000048">
    <property type="protein sequence ID" value="MDA3732492.1"/>
    <property type="molecule type" value="Genomic_DNA"/>
</dbReference>
<dbReference type="Gene3D" id="1.10.10.10">
    <property type="entry name" value="Winged helix-like DNA-binding domain superfamily/Winged helix DNA-binding domain"/>
    <property type="match status" value="2"/>
</dbReference>
<dbReference type="NCBIfam" id="TIGR00281">
    <property type="entry name" value="SMC-Scp complex subunit ScpB"/>
    <property type="match status" value="1"/>
</dbReference>
<accession>A0AA42DP54</accession>
<dbReference type="SUPFAM" id="SSF46785">
    <property type="entry name" value="Winged helix' DNA-binding domain"/>
    <property type="match status" value="2"/>
</dbReference>
<keyword evidence="3" id="KW-0159">Chromosome partition</keyword>
<name>A0AA42DP54_9FIRM</name>
<dbReference type="InterPro" id="IPR036390">
    <property type="entry name" value="WH_DNA-bd_sf"/>
</dbReference>
<evidence type="ECO:0000256" key="3">
    <source>
        <dbReference type="ARBA" id="ARBA00022829"/>
    </source>
</evidence>
<sequence>MQKTELESALESILFYVGDSVPSGKLSEICEAEEITIHMAIYRLNEWYEKTGSGIEIIEVDNGYQMCTVPRNIGYIQRYKQKPVKKLLTQALLETLAIVAYSQPITKAQIEDIRGVRCEHAVSKLLEYDLIEEVGRLNVIGRPILFGTTTSFLRHFGFKNIEELPKVKEELIERFKKEIEEEMNYISEETANEQLKNELENSEETDANDKE</sequence>
<keyword evidence="2" id="KW-0132">Cell division</keyword>
<dbReference type="GO" id="GO:0051304">
    <property type="term" value="P:chromosome separation"/>
    <property type="evidence" value="ECO:0007669"/>
    <property type="project" value="InterPro"/>
</dbReference>
<dbReference type="InterPro" id="IPR005234">
    <property type="entry name" value="ScpB_csome_segregation"/>
</dbReference>
<keyword evidence="7" id="KW-1185">Reference proteome</keyword>
<evidence type="ECO:0000256" key="4">
    <source>
        <dbReference type="ARBA" id="ARBA00023306"/>
    </source>
</evidence>
<evidence type="ECO:0000313" key="7">
    <source>
        <dbReference type="Proteomes" id="UP001169242"/>
    </source>
</evidence>
<dbReference type="AlphaFoldDB" id="A0AA42DP54"/>
<gene>
    <name evidence="6" type="primary">scpB</name>
    <name evidence="6" type="ORF">PBV87_13445</name>
</gene>
<feature type="compositionally biased region" description="Acidic residues" evidence="5">
    <location>
        <begin position="200"/>
        <end position="211"/>
    </location>
</feature>
<dbReference type="InterPro" id="IPR036388">
    <property type="entry name" value="WH-like_DNA-bd_sf"/>
</dbReference>
<dbReference type="PANTHER" id="PTHR34298">
    <property type="entry name" value="SEGREGATION AND CONDENSATION PROTEIN B"/>
    <property type="match status" value="1"/>
</dbReference>
<dbReference type="PIRSF" id="PIRSF019345">
    <property type="entry name" value="ScpB"/>
    <property type="match status" value="1"/>
</dbReference>
<dbReference type="PANTHER" id="PTHR34298:SF2">
    <property type="entry name" value="SEGREGATION AND CONDENSATION PROTEIN B"/>
    <property type="match status" value="1"/>
</dbReference>
<organism evidence="6 7">
    <name type="scientific">Holtiella tumoricola</name>
    <dbReference type="NCBI Taxonomy" id="3018743"/>
    <lineage>
        <taxon>Bacteria</taxon>
        <taxon>Bacillati</taxon>
        <taxon>Bacillota</taxon>
        <taxon>Clostridia</taxon>
        <taxon>Lachnospirales</taxon>
        <taxon>Cellulosilyticaceae</taxon>
        <taxon>Holtiella</taxon>
    </lineage>
</organism>
<dbReference type="Proteomes" id="UP001169242">
    <property type="component" value="Unassembled WGS sequence"/>
</dbReference>
<feature type="region of interest" description="Disordered" evidence="5">
    <location>
        <begin position="188"/>
        <end position="211"/>
    </location>
</feature>
<keyword evidence="4" id="KW-0131">Cell cycle</keyword>
<evidence type="ECO:0000256" key="1">
    <source>
        <dbReference type="ARBA" id="ARBA00022490"/>
    </source>
</evidence>
<reference evidence="6" key="1">
    <citation type="journal article" date="2023" name="Int. J. Syst. Evol. Microbiol.">
        <title>&lt;i&gt;Holtiella tumoricola&lt;/i&gt; gen. nov. sp. nov., isolated from a human clinical sample.</title>
        <authorList>
            <person name="Allen-Vercoe E."/>
            <person name="Daigneault M.C."/>
            <person name="Vancuren S.J."/>
            <person name="Cochrane K."/>
            <person name="O'Neal L.L."/>
            <person name="Sankaranarayanan K."/>
            <person name="Lawson P.A."/>
        </authorList>
    </citation>
    <scope>NUCLEOTIDE SEQUENCE</scope>
    <source>
        <strain evidence="6">CC70A</strain>
    </source>
</reference>